<organism evidence="10 11">
    <name type="scientific">Streptococcus bovimastitidis</name>
    <dbReference type="NCBI Taxonomy" id="1856638"/>
    <lineage>
        <taxon>Bacteria</taxon>
        <taxon>Bacillati</taxon>
        <taxon>Bacillota</taxon>
        <taxon>Bacilli</taxon>
        <taxon>Lactobacillales</taxon>
        <taxon>Streptococcaceae</taxon>
        <taxon>Streptococcus</taxon>
    </lineage>
</organism>
<keyword evidence="1 8" id="KW-0813">Transport</keyword>
<feature type="transmembrane region" description="Helical" evidence="8">
    <location>
        <begin position="199"/>
        <end position="219"/>
    </location>
</feature>
<feature type="transmembrane region" description="Helical" evidence="8">
    <location>
        <begin position="66"/>
        <end position="86"/>
    </location>
</feature>
<keyword evidence="2 8" id="KW-1003">Cell membrane</keyword>
<keyword evidence="11" id="KW-1185">Reference proteome</keyword>
<evidence type="ECO:0000256" key="3">
    <source>
        <dbReference type="ARBA" id="ARBA00022692"/>
    </source>
</evidence>
<feature type="transmembrane region" description="Helical" evidence="8">
    <location>
        <begin position="254"/>
        <end position="275"/>
    </location>
</feature>
<evidence type="ECO:0000256" key="6">
    <source>
        <dbReference type="ARBA" id="ARBA00023010"/>
    </source>
</evidence>
<evidence type="ECO:0000313" key="11">
    <source>
        <dbReference type="Proteomes" id="UP000182015"/>
    </source>
</evidence>
<sequence length="414" mass="46488">MQAKRQMVQSPLKKKVVTTLLIILVYLIGRHIPLPLVDVDASAFGGINRELMNIASLVSGGDFSQISVFTLGLGPWMSTMILWGFFSTSKRLNLQKMSMVVSDRWRKIMMIIISIIQSLGLLSFMKFQTWILPFERIGFLMIVAFLSIAGCFIIMWLANLNMMFGIGSSSIIILVGLISSLPARLSKAISKDGHMNQHLWVYGVIVAFAIIALVVTIFLERAEYRIPLERVMIHNDFAHKSYIPIKMNVAGGMAIMYGMTLLVLPQYLFSGLQMLYPDNKTLSYLVSNLTLSKTIGLSVYLVILFLLTIGFALVNVKPDKLTESLQEMGDYIHDVKPGKPTFKYLNRIVKQVGFLGGLYTCFIIGVPLVLGHIYKIDSTISTLPGTILILSTLLFTIFDQVDMLRINKQYHEIL</sequence>
<evidence type="ECO:0000256" key="7">
    <source>
        <dbReference type="ARBA" id="ARBA00023136"/>
    </source>
</evidence>
<feature type="transmembrane region" description="Helical" evidence="8">
    <location>
        <begin position="12"/>
        <end position="29"/>
    </location>
</feature>
<dbReference type="SUPFAM" id="SSF103491">
    <property type="entry name" value="Preprotein translocase SecY subunit"/>
    <property type="match status" value="1"/>
</dbReference>
<feature type="transmembrane region" description="Helical" evidence="8">
    <location>
        <begin position="107"/>
        <end position="125"/>
    </location>
</feature>
<dbReference type="Proteomes" id="UP000182015">
    <property type="component" value="Unassembled WGS sequence"/>
</dbReference>
<accession>A0A1L8MK60</accession>
<feature type="transmembrane region" description="Helical" evidence="8">
    <location>
        <begin position="137"/>
        <end position="157"/>
    </location>
</feature>
<dbReference type="GO" id="GO:0005886">
    <property type="term" value="C:plasma membrane"/>
    <property type="evidence" value="ECO:0007669"/>
    <property type="project" value="UniProtKB-SubCell"/>
</dbReference>
<reference evidence="11" key="1">
    <citation type="submission" date="2016-06" db="EMBL/GenBank/DDBJ databases">
        <authorList>
            <person name="de Vries S.P.W."/>
            <person name="Hadjirin N.F."/>
            <person name="Lay E.M."/>
            <person name="Zadoks R.N."/>
            <person name="Peacock S.J."/>
            <person name="Parkhill J."/>
            <person name="Grant A.J."/>
            <person name="Mcdougall S."/>
            <person name="Holmes M.A."/>
        </authorList>
    </citation>
    <scope>NUCLEOTIDE SEQUENCE [LARGE SCALE GENOMIC DNA]</scope>
    <source>
        <strain evidence="11">NZ1587</strain>
    </source>
</reference>
<comment type="function">
    <text evidence="8">Part of the accessory SecA2/SecY2 system specifically required for export of possible cell wall proteins. The central subunit of a protein translocation channel.</text>
</comment>
<dbReference type="HAMAP" id="MF_01466">
    <property type="entry name" value="SecY2"/>
    <property type="match status" value="1"/>
</dbReference>
<evidence type="ECO:0000256" key="5">
    <source>
        <dbReference type="ARBA" id="ARBA00022989"/>
    </source>
</evidence>
<dbReference type="RefSeq" id="WP_071794558.1">
    <property type="nucleotide sequence ID" value="NZ_LZDD01000004.1"/>
</dbReference>
<keyword evidence="5 8" id="KW-1133">Transmembrane helix</keyword>
<dbReference type="InterPro" id="IPR023201">
    <property type="entry name" value="SecY_dom_sf"/>
</dbReference>
<proteinExistence type="inferred from homology"/>
<dbReference type="EMBL" id="LZDD01000004">
    <property type="protein sequence ID" value="OJF71144.1"/>
    <property type="molecule type" value="Genomic_DNA"/>
</dbReference>
<evidence type="ECO:0000256" key="4">
    <source>
        <dbReference type="ARBA" id="ARBA00022927"/>
    </source>
</evidence>
<dbReference type="GO" id="GO:0065002">
    <property type="term" value="P:intracellular protein transmembrane transport"/>
    <property type="evidence" value="ECO:0007669"/>
    <property type="project" value="UniProtKB-UniRule"/>
</dbReference>
<feature type="transmembrane region" description="Helical" evidence="8">
    <location>
        <begin position="352"/>
        <end position="374"/>
    </location>
</feature>
<evidence type="ECO:0000313" key="10">
    <source>
        <dbReference type="EMBL" id="OJF71144.1"/>
    </source>
</evidence>
<dbReference type="STRING" id="1856638.A9Q68_09900"/>
<keyword evidence="6 8" id="KW-0811">Translocation</keyword>
<dbReference type="Pfam" id="PF00344">
    <property type="entry name" value="SecY"/>
    <property type="match status" value="1"/>
</dbReference>
<feature type="transmembrane region" description="Helical" evidence="8">
    <location>
        <begin position="295"/>
        <end position="316"/>
    </location>
</feature>
<evidence type="ECO:0000256" key="2">
    <source>
        <dbReference type="ARBA" id="ARBA00022475"/>
    </source>
</evidence>
<comment type="similarity">
    <text evidence="8">Belongs to the SecY/SEC61-alpha family. SecY2 subfamily.</text>
</comment>
<dbReference type="AlphaFoldDB" id="A0A1L8MK60"/>
<comment type="caution">
    <text evidence="10">The sequence shown here is derived from an EMBL/GenBank/DDBJ whole genome shotgun (WGS) entry which is preliminary data.</text>
</comment>
<dbReference type="GO" id="GO:0006605">
    <property type="term" value="P:protein targeting"/>
    <property type="evidence" value="ECO:0007669"/>
    <property type="project" value="UniProtKB-UniRule"/>
</dbReference>
<evidence type="ECO:0000256" key="8">
    <source>
        <dbReference type="HAMAP-Rule" id="MF_01466"/>
    </source>
</evidence>
<name>A0A1L8MK60_9STRE</name>
<dbReference type="OrthoDB" id="2055747at2"/>
<protein>
    <recommendedName>
        <fullName evidence="8 9">Accessory Sec system protein translocase subunit SecY2</fullName>
    </recommendedName>
</protein>
<comment type="subcellular location">
    <subcellularLocation>
        <location evidence="8">Cell membrane</location>
        <topology evidence="8">Multi-pass membrane protein</topology>
    </subcellularLocation>
</comment>
<dbReference type="InterPro" id="IPR002208">
    <property type="entry name" value="SecY/SEC61-alpha"/>
</dbReference>
<dbReference type="PRINTS" id="PR00303">
    <property type="entry name" value="SECYTRNLCASE"/>
</dbReference>
<dbReference type="InterPro" id="IPR014269">
    <property type="entry name" value="SecY2"/>
</dbReference>
<dbReference type="PANTHER" id="PTHR10906">
    <property type="entry name" value="SECY/SEC61-ALPHA FAMILY MEMBER"/>
    <property type="match status" value="1"/>
</dbReference>
<dbReference type="NCBIfam" id="TIGR02920">
    <property type="entry name" value="acc_sec_Y2"/>
    <property type="match status" value="1"/>
</dbReference>
<keyword evidence="4 8" id="KW-0653">Protein transport</keyword>
<evidence type="ECO:0000256" key="9">
    <source>
        <dbReference type="NCBIfam" id="TIGR02920"/>
    </source>
</evidence>
<dbReference type="Gene3D" id="1.10.3370.10">
    <property type="entry name" value="SecY subunit domain"/>
    <property type="match status" value="1"/>
</dbReference>
<dbReference type="PIRSF" id="PIRSF004557">
    <property type="entry name" value="SecY"/>
    <property type="match status" value="1"/>
</dbReference>
<gene>
    <name evidence="8" type="primary">secY2</name>
    <name evidence="10" type="ORF">A9Q68_09900</name>
</gene>
<evidence type="ECO:0000256" key="1">
    <source>
        <dbReference type="ARBA" id="ARBA00022448"/>
    </source>
</evidence>
<feature type="transmembrane region" description="Helical" evidence="8">
    <location>
        <begin position="164"/>
        <end position="183"/>
    </location>
</feature>
<comment type="subunit">
    <text evidence="8">Component of the accessory SecA2/SecY2 protein translocase complex required to export cell wall proteins. May form heterotrimers with SecE and SecG subunits.</text>
</comment>
<keyword evidence="3 8" id="KW-0812">Transmembrane</keyword>
<keyword evidence="7 8" id="KW-0472">Membrane</keyword>
<feature type="transmembrane region" description="Helical" evidence="8">
    <location>
        <begin position="380"/>
        <end position="398"/>
    </location>
</feature>